<keyword evidence="7 20" id="KW-0406">Ion transport</keyword>
<organism evidence="23 24">
    <name type="scientific">Xenopus laevis</name>
    <name type="common">African clawed frog</name>
    <dbReference type="NCBI Taxonomy" id="8355"/>
    <lineage>
        <taxon>Eukaryota</taxon>
        <taxon>Metazoa</taxon>
        <taxon>Chordata</taxon>
        <taxon>Craniata</taxon>
        <taxon>Vertebrata</taxon>
        <taxon>Euteleostomi</taxon>
        <taxon>Amphibia</taxon>
        <taxon>Batrachia</taxon>
        <taxon>Anura</taxon>
        <taxon>Pipoidea</taxon>
        <taxon>Pipidae</taxon>
        <taxon>Xenopodinae</taxon>
        <taxon>Xenopus</taxon>
        <taxon>Xenopus</taxon>
    </lineage>
</organism>
<dbReference type="InterPro" id="IPR036734">
    <property type="entry name" value="Neur_chan_lig-bd_sf"/>
</dbReference>
<dbReference type="AlphaFoldDB" id="A0A8J0UYS4"/>
<evidence type="ECO:0000259" key="21">
    <source>
        <dbReference type="Pfam" id="PF02931"/>
    </source>
</evidence>
<feature type="domain" description="Neurotransmitter-gated ion-channel ligand-binding" evidence="21">
    <location>
        <begin position="43"/>
        <end position="236"/>
    </location>
</feature>
<name>A0A8J0UYS4_XENLA</name>
<sequence>MTLHLTSLLLSAILLGGVQCERICSFNDVLQNASLGSIPGAGLRPVKDWRTISHIYIDITLYTIANLDTATQTLTSFVWLTLEWTNEYISWNPNNFCDIKEFNTLGESLWKPDLYIYQITEVDDKSPVIPYYTVHYDGKVTLSKPLRILSSCDVNIYKFPFDTQTCSLTFGSYIYTVKDILMHPKLNSSEVDENSFFAFVGKGDWNLINVDVSEFELTDGDVYNKVAYMITIKRAPVVYVINIIIPACFMVLLDIASMFIPVGSGERLGFKITVVLGFSVLLLILNGMVPSSDSPPILGIFCVVCLSVMVFSIIGSILTNYMMTLSDTQPNVPNWVKTWILKRLSRVLLFNWHKDEKDLVVSIDTDPNVGNTNNRPDMELQKKTEESDKEIKVNLEVRLLKRLLDVVLKIHKDLNLSKNEQDAKSEWYLAALVVDRLMLILYLIIIIIIFSILIIVWAT</sequence>
<feature type="chain" id="PRO_5035337305" evidence="20">
    <location>
        <begin position="21"/>
        <end position="459"/>
    </location>
</feature>
<dbReference type="GO" id="GO:0034220">
    <property type="term" value="P:monoatomic ion transmembrane transport"/>
    <property type="evidence" value="ECO:0000318"/>
    <property type="project" value="GO_Central"/>
</dbReference>
<keyword evidence="8 20" id="KW-0472">Membrane</keyword>
<dbReference type="PRINTS" id="PR00252">
    <property type="entry name" value="NRIONCHANNEL"/>
</dbReference>
<dbReference type="InterPro" id="IPR018000">
    <property type="entry name" value="Neurotransmitter_ion_chnl_CS"/>
</dbReference>
<dbReference type="GO" id="GO:0043005">
    <property type="term" value="C:neuron projection"/>
    <property type="evidence" value="ECO:0000318"/>
    <property type="project" value="GO_Central"/>
</dbReference>
<keyword evidence="5 20" id="KW-1133">Transmembrane helix</keyword>
<evidence type="ECO:0000256" key="15">
    <source>
        <dbReference type="ARBA" id="ARBA00034104"/>
    </source>
</evidence>
<evidence type="ECO:0000256" key="16">
    <source>
        <dbReference type="ARBA" id="ARBA00034430"/>
    </source>
</evidence>
<dbReference type="InterPro" id="IPR006202">
    <property type="entry name" value="Neur_chan_lig-bd"/>
</dbReference>
<evidence type="ECO:0000256" key="6">
    <source>
        <dbReference type="ARBA" id="ARBA00023018"/>
    </source>
</evidence>
<dbReference type="CDD" id="cd19063">
    <property type="entry name" value="LGIC_TM_5-HT3"/>
    <property type="match status" value="1"/>
</dbReference>
<feature type="transmembrane region" description="Helical" evidence="20">
    <location>
        <begin position="439"/>
        <end position="458"/>
    </location>
</feature>
<comment type="similarity">
    <text evidence="20">Belongs to the ligand-gated ion channel (TC 1.A.9) family.</text>
</comment>
<dbReference type="GO" id="GO:0005886">
    <property type="term" value="C:plasma membrane"/>
    <property type="evidence" value="ECO:0000318"/>
    <property type="project" value="GO_Central"/>
</dbReference>
<evidence type="ECO:0000256" key="17">
    <source>
        <dbReference type="ARBA" id="ARBA00036239"/>
    </source>
</evidence>
<evidence type="ECO:0000256" key="18">
    <source>
        <dbReference type="ARBA" id="ARBA00036634"/>
    </source>
</evidence>
<evidence type="ECO:0000256" key="20">
    <source>
        <dbReference type="RuleBase" id="RU000687"/>
    </source>
</evidence>
<evidence type="ECO:0000256" key="14">
    <source>
        <dbReference type="ARBA" id="ARBA00023303"/>
    </source>
</evidence>
<keyword evidence="23" id="KW-1185">Reference proteome</keyword>
<dbReference type="Gene3D" id="2.70.170.10">
    <property type="entry name" value="Neurotransmitter-gated ion-channel ligand-binding domain"/>
    <property type="match status" value="1"/>
</dbReference>
<keyword evidence="4 20" id="KW-0732">Signal</keyword>
<dbReference type="GO" id="GO:0045211">
    <property type="term" value="C:postsynaptic membrane"/>
    <property type="evidence" value="ECO:0007669"/>
    <property type="project" value="UniProtKB-SubCell"/>
</dbReference>
<reference evidence="24" key="1">
    <citation type="submission" date="2025-08" db="UniProtKB">
        <authorList>
            <consortium name="RefSeq"/>
        </authorList>
    </citation>
    <scope>IDENTIFICATION</scope>
    <source>
        <strain evidence="24">J_2021</strain>
        <tissue evidence="24">Erythrocytes</tissue>
    </source>
</reference>
<dbReference type="PROSITE" id="PS00236">
    <property type="entry name" value="NEUROTR_ION_CHANNEL"/>
    <property type="match status" value="1"/>
</dbReference>
<keyword evidence="12" id="KW-0628">Postsynaptic cell membrane</keyword>
<dbReference type="InterPro" id="IPR006201">
    <property type="entry name" value="Neur_channel"/>
</dbReference>
<gene>
    <name evidence="24" type="primary">LOC108713503</name>
</gene>
<dbReference type="GO" id="GO:1902495">
    <property type="term" value="C:transmembrane transporter complex"/>
    <property type="evidence" value="ECO:0000318"/>
    <property type="project" value="GO_Central"/>
</dbReference>
<evidence type="ECO:0000256" key="13">
    <source>
        <dbReference type="ARBA" id="ARBA00023286"/>
    </source>
</evidence>
<keyword evidence="3 20" id="KW-0812">Transmembrane</keyword>
<dbReference type="GO" id="GO:0007268">
    <property type="term" value="P:chemical synaptic transmission"/>
    <property type="evidence" value="ECO:0000318"/>
    <property type="project" value="GO_Central"/>
</dbReference>
<dbReference type="GO" id="GO:0022850">
    <property type="term" value="F:serotonin-gated monoatomic cation channel activity"/>
    <property type="evidence" value="ECO:0000318"/>
    <property type="project" value="GO_Central"/>
</dbReference>
<evidence type="ECO:0000256" key="9">
    <source>
        <dbReference type="ARBA" id="ARBA00023157"/>
    </source>
</evidence>
<evidence type="ECO:0000256" key="12">
    <source>
        <dbReference type="ARBA" id="ARBA00023257"/>
    </source>
</evidence>
<keyword evidence="11" id="KW-0325">Glycoprotein</keyword>
<dbReference type="GeneID" id="108713503"/>
<keyword evidence="1 20" id="KW-0813">Transport</keyword>
<feature type="signal peptide" evidence="20">
    <location>
        <begin position="1"/>
        <end position="20"/>
    </location>
</feature>
<dbReference type="InterPro" id="IPR006029">
    <property type="entry name" value="Neurotrans-gated_channel_TM"/>
</dbReference>
<dbReference type="GO" id="GO:0042391">
    <property type="term" value="P:regulation of membrane potential"/>
    <property type="evidence" value="ECO:0000318"/>
    <property type="project" value="GO_Central"/>
</dbReference>
<accession>A0A8J0UYS4</accession>
<dbReference type="SUPFAM" id="SSF90112">
    <property type="entry name" value="Neurotransmitter-gated ion-channel transmembrane pore"/>
    <property type="match status" value="1"/>
</dbReference>
<evidence type="ECO:0000256" key="4">
    <source>
        <dbReference type="ARBA" id="ARBA00022729"/>
    </source>
</evidence>
<keyword evidence="14 20" id="KW-0407">Ion channel</keyword>
<comment type="catalytic activity">
    <reaction evidence="17">
        <text>Na(+)(in) = Na(+)(out)</text>
        <dbReference type="Rhea" id="RHEA:34963"/>
        <dbReference type="ChEBI" id="CHEBI:29101"/>
    </reaction>
</comment>
<dbReference type="PANTHER" id="PTHR18945">
    <property type="entry name" value="NEUROTRANSMITTER GATED ION CHANNEL"/>
    <property type="match status" value="1"/>
</dbReference>
<feature type="transmembrane region" description="Helical" evidence="20">
    <location>
        <begin position="268"/>
        <end position="285"/>
    </location>
</feature>
<dbReference type="RefSeq" id="XP_018112557.2">
    <property type="nucleotide sequence ID" value="XM_018257068.2"/>
</dbReference>
<dbReference type="Proteomes" id="UP000186698">
    <property type="component" value="Chromosome 4L"/>
</dbReference>
<comment type="catalytic activity">
    <reaction evidence="16">
        <text>K(+)(in) = K(+)(out)</text>
        <dbReference type="Rhea" id="RHEA:29463"/>
        <dbReference type="ChEBI" id="CHEBI:29103"/>
    </reaction>
</comment>
<dbReference type="GO" id="GO:0045202">
    <property type="term" value="C:synapse"/>
    <property type="evidence" value="ECO:0000318"/>
    <property type="project" value="GO_Central"/>
</dbReference>
<dbReference type="OrthoDB" id="6097796at2759"/>
<evidence type="ECO:0000256" key="2">
    <source>
        <dbReference type="ARBA" id="ARBA00022475"/>
    </source>
</evidence>
<dbReference type="SUPFAM" id="SSF63712">
    <property type="entry name" value="Nicotinic receptor ligand binding domain-like"/>
    <property type="match status" value="1"/>
</dbReference>
<evidence type="ECO:0000256" key="1">
    <source>
        <dbReference type="ARBA" id="ARBA00022448"/>
    </source>
</evidence>
<comment type="subcellular location">
    <subcellularLocation>
        <location evidence="15">Postsynaptic cell membrane</location>
        <topology evidence="15">Multi-pass membrane protein</topology>
    </subcellularLocation>
</comment>
<evidence type="ECO:0000256" key="11">
    <source>
        <dbReference type="ARBA" id="ARBA00023180"/>
    </source>
</evidence>
<evidence type="ECO:0000313" key="24">
    <source>
        <dbReference type="RefSeq" id="XP_018112557.2"/>
    </source>
</evidence>
<dbReference type="Pfam" id="PF02932">
    <property type="entry name" value="Neur_chan_memb"/>
    <property type="match status" value="1"/>
</dbReference>
<dbReference type="Pfam" id="PF02931">
    <property type="entry name" value="Neur_chan_LBD"/>
    <property type="match status" value="1"/>
</dbReference>
<keyword evidence="10" id="KW-0675">Receptor</keyword>
<dbReference type="InterPro" id="IPR038050">
    <property type="entry name" value="Neuro_actylchol_rec"/>
</dbReference>
<protein>
    <submittedName>
        <fullName evidence="24">5-hydroxytryptamine receptor 3A-like</fullName>
    </submittedName>
</protein>
<dbReference type="InterPro" id="IPR049944">
    <property type="entry name" value="LGIC_TM_5-HT3"/>
</dbReference>
<keyword evidence="13" id="KW-1071">Ligand-gated ion channel</keyword>
<keyword evidence="9" id="KW-1015">Disulfide bond</keyword>
<proteinExistence type="inferred from homology"/>
<evidence type="ECO:0000256" key="3">
    <source>
        <dbReference type="ARBA" id="ARBA00022692"/>
    </source>
</evidence>
<evidence type="ECO:0000259" key="22">
    <source>
        <dbReference type="Pfam" id="PF02932"/>
    </source>
</evidence>
<keyword evidence="2" id="KW-1003">Cell membrane</keyword>
<evidence type="ECO:0000256" key="10">
    <source>
        <dbReference type="ARBA" id="ARBA00023170"/>
    </source>
</evidence>
<dbReference type="GO" id="GO:0005231">
    <property type="term" value="F:excitatory extracellular ligand-gated monoatomic ion channel activity"/>
    <property type="evidence" value="ECO:0000318"/>
    <property type="project" value="GO_Central"/>
</dbReference>
<feature type="transmembrane region" description="Helical" evidence="20">
    <location>
        <begin position="237"/>
        <end position="256"/>
    </location>
</feature>
<dbReference type="GO" id="GO:1904315">
    <property type="term" value="F:transmitter-gated monoatomic ion channel activity involved in regulation of postsynaptic membrane potential"/>
    <property type="evidence" value="ECO:0000318"/>
    <property type="project" value="GO_Central"/>
</dbReference>
<dbReference type="InterPro" id="IPR036719">
    <property type="entry name" value="Neuro-gated_channel_TM_sf"/>
</dbReference>
<evidence type="ECO:0000256" key="19">
    <source>
        <dbReference type="ARBA" id="ARBA00037540"/>
    </source>
</evidence>
<feature type="domain" description="Neurotransmitter-gated ion-channel transmembrane" evidence="22">
    <location>
        <begin position="243"/>
        <end position="454"/>
    </location>
</feature>
<evidence type="ECO:0000256" key="7">
    <source>
        <dbReference type="ARBA" id="ARBA00023065"/>
    </source>
</evidence>
<comment type="catalytic activity">
    <reaction evidence="18">
        <text>Ca(2+)(in) = Ca(2+)(out)</text>
        <dbReference type="Rhea" id="RHEA:29671"/>
        <dbReference type="ChEBI" id="CHEBI:29108"/>
    </reaction>
</comment>
<comment type="function">
    <text evidence="19">Forms serotonin (5-hydroxytryptamine/5-HT3)-activated cation-selective channel complexes, which when activated cause fast, depolarizing responses in neurons.</text>
</comment>
<dbReference type="Gene3D" id="1.20.58.390">
    <property type="entry name" value="Neurotransmitter-gated ion-channel transmembrane domain"/>
    <property type="match status" value="1"/>
</dbReference>
<keyword evidence="6" id="KW-0770">Synapse</keyword>
<dbReference type="KEGG" id="xla:108713503"/>
<evidence type="ECO:0000313" key="23">
    <source>
        <dbReference type="Proteomes" id="UP000186698"/>
    </source>
</evidence>
<dbReference type="FunFam" id="2.70.170.10:FF:000017">
    <property type="entry name" value="5-hydroxytryptamine receptor 3A"/>
    <property type="match status" value="1"/>
</dbReference>
<evidence type="ECO:0000256" key="8">
    <source>
        <dbReference type="ARBA" id="ARBA00023136"/>
    </source>
</evidence>
<evidence type="ECO:0000256" key="5">
    <source>
        <dbReference type="ARBA" id="ARBA00022989"/>
    </source>
</evidence>
<feature type="transmembrane region" description="Helical" evidence="20">
    <location>
        <begin position="297"/>
        <end position="318"/>
    </location>
</feature>